<dbReference type="EMBL" id="VSRR010008534">
    <property type="protein sequence ID" value="MPC48879.1"/>
    <property type="molecule type" value="Genomic_DNA"/>
</dbReference>
<comment type="caution">
    <text evidence="2">The sequence shown here is derived from an EMBL/GenBank/DDBJ whole genome shotgun (WGS) entry which is preliminary data.</text>
</comment>
<dbReference type="AlphaFoldDB" id="A0A5B7FU81"/>
<evidence type="ECO:0000256" key="1">
    <source>
        <dbReference type="SAM" id="MobiDB-lite"/>
    </source>
</evidence>
<proteinExistence type="predicted"/>
<name>A0A5B7FU81_PORTR</name>
<feature type="compositionally biased region" description="Basic and acidic residues" evidence="1">
    <location>
        <begin position="26"/>
        <end position="41"/>
    </location>
</feature>
<evidence type="ECO:0000313" key="2">
    <source>
        <dbReference type="EMBL" id="MPC48879.1"/>
    </source>
</evidence>
<protein>
    <submittedName>
        <fullName evidence="2">Uncharacterized protein</fullName>
    </submittedName>
</protein>
<evidence type="ECO:0000313" key="3">
    <source>
        <dbReference type="Proteomes" id="UP000324222"/>
    </source>
</evidence>
<gene>
    <name evidence="2" type="ORF">E2C01_042666</name>
</gene>
<keyword evidence="3" id="KW-1185">Reference proteome</keyword>
<accession>A0A5B7FU81</accession>
<feature type="region of interest" description="Disordered" evidence="1">
    <location>
        <begin position="1"/>
        <end position="78"/>
    </location>
</feature>
<organism evidence="2 3">
    <name type="scientific">Portunus trituberculatus</name>
    <name type="common">Swimming crab</name>
    <name type="synonym">Neptunus trituberculatus</name>
    <dbReference type="NCBI Taxonomy" id="210409"/>
    <lineage>
        <taxon>Eukaryota</taxon>
        <taxon>Metazoa</taxon>
        <taxon>Ecdysozoa</taxon>
        <taxon>Arthropoda</taxon>
        <taxon>Crustacea</taxon>
        <taxon>Multicrustacea</taxon>
        <taxon>Malacostraca</taxon>
        <taxon>Eumalacostraca</taxon>
        <taxon>Eucarida</taxon>
        <taxon>Decapoda</taxon>
        <taxon>Pleocyemata</taxon>
        <taxon>Brachyura</taxon>
        <taxon>Eubrachyura</taxon>
        <taxon>Portunoidea</taxon>
        <taxon>Portunidae</taxon>
        <taxon>Portuninae</taxon>
        <taxon>Portunus</taxon>
    </lineage>
</organism>
<dbReference type="Proteomes" id="UP000324222">
    <property type="component" value="Unassembled WGS sequence"/>
</dbReference>
<reference evidence="2 3" key="1">
    <citation type="submission" date="2019-05" db="EMBL/GenBank/DDBJ databases">
        <title>Another draft genome of Portunus trituberculatus and its Hox gene families provides insights of decapod evolution.</title>
        <authorList>
            <person name="Jeong J.-H."/>
            <person name="Song I."/>
            <person name="Kim S."/>
            <person name="Choi T."/>
            <person name="Kim D."/>
            <person name="Ryu S."/>
            <person name="Kim W."/>
        </authorList>
    </citation>
    <scope>NUCLEOTIDE SEQUENCE [LARGE SCALE GENOMIC DNA]</scope>
    <source>
        <tissue evidence="2">Muscle</tissue>
    </source>
</reference>
<sequence length="78" mass="8016">MLPGNTSKVSAKRSATVLGSATIRTADNKTGDSTESSDKRANLLAKRTGPPAPTDREVAEGVVFGPADSAEERSANEA</sequence>